<name>A0ABQ8W839_PENCH</name>
<accession>A0ABQ8W839</accession>
<organism evidence="2 3">
    <name type="scientific">Penicillium chrysogenum</name>
    <name type="common">Penicillium notatum</name>
    <dbReference type="NCBI Taxonomy" id="5076"/>
    <lineage>
        <taxon>Eukaryota</taxon>
        <taxon>Fungi</taxon>
        <taxon>Dikarya</taxon>
        <taxon>Ascomycota</taxon>
        <taxon>Pezizomycotina</taxon>
        <taxon>Eurotiomycetes</taxon>
        <taxon>Eurotiomycetidae</taxon>
        <taxon>Eurotiales</taxon>
        <taxon>Aspergillaceae</taxon>
        <taxon>Penicillium</taxon>
        <taxon>Penicillium chrysogenum species complex</taxon>
    </lineage>
</organism>
<feature type="region of interest" description="Disordered" evidence="1">
    <location>
        <begin position="65"/>
        <end position="94"/>
    </location>
</feature>
<comment type="caution">
    <text evidence="2">The sequence shown here is derived from an EMBL/GenBank/DDBJ whole genome shotgun (WGS) entry which is preliminary data.</text>
</comment>
<dbReference type="Proteomes" id="UP001220256">
    <property type="component" value="Unassembled WGS sequence"/>
</dbReference>
<reference evidence="2 3" key="1">
    <citation type="journal article" date="2023" name="IMA Fungus">
        <title>Comparative genomic study of the Penicillium genus elucidates a diverse pangenome and 15 lateral gene transfer events.</title>
        <authorList>
            <person name="Petersen C."/>
            <person name="Sorensen T."/>
            <person name="Nielsen M.R."/>
            <person name="Sondergaard T.E."/>
            <person name="Sorensen J.L."/>
            <person name="Fitzpatrick D.A."/>
            <person name="Frisvad J.C."/>
            <person name="Nielsen K.L."/>
        </authorList>
    </citation>
    <scope>NUCLEOTIDE SEQUENCE [LARGE SCALE GENOMIC DNA]</scope>
    <source>
        <strain evidence="2 3">IBT 3361</strain>
    </source>
</reference>
<evidence type="ECO:0000313" key="3">
    <source>
        <dbReference type="Proteomes" id="UP001220256"/>
    </source>
</evidence>
<sequence>MLEKCFQQLWLVTLKTLRITRIRALGLENSDFANLQYRSINCLFIETSLNAVILSQSYLLAPPERSTMYQEQQEKVKKPDTATNKRQGPSDLGIGKLVKNYMSENMFEK</sequence>
<protein>
    <submittedName>
        <fullName evidence="2">Uncharacterized protein</fullName>
    </submittedName>
</protein>
<evidence type="ECO:0000313" key="2">
    <source>
        <dbReference type="EMBL" id="KAJ5260031.1"/>
    </source>
</evidence>
<dbReference type="EMBL" id="JAPVEB010000008">
    <property type="protein sequence ID" value="KAJ5260031.1"/>
    <property type="molecule type" value="Genomic_DNA"/>
</dbReference>
<proteinExistence type="predicted"/>
<evidence type="ECO:0000256" key="1">
    <source>
        <dbReference type="SAM" id="MobiDB-lite"/>
    </source>
</evidence>
<keyword evidence="3" id="KW-1185">Reference proteome</keyword>
<gene>
    <name evidence="2" type="ORF">N7505_009412</name>
</gene>